<sequence length="147" mass="15952">MSGRAQSIDNVSFKKQDALQMDESEKYHFITAFDSIHDLAKPLNVLRAIARSLTVGGTFLMVDIAASGKLEENLDHPVGPWLYTSSCMHCVPVSLDQGGQGSGKSPSKRFPLTLSITITLPGCDLFGGGIEDRYGTLLCQRFLPASF</sequence>
<organism evidence="2">
    <name type="scientific">Candidatus Kentrum sp. FW</name>
    <dbReference type="NCBI Taxonomy" id="2126338"/>
    <lineage>
        <taxon>Bacteria</taxon>
        <taxon>Pseudomonadati</taxon>
        <taxon>Pseudomonadota</taxon>
        <taxon>Gammaproteobacteria</taxon>
        <taxon>Candidatus Kentrum</taxon>
    </lineage>
</organism>
<dbReference type="InterPro" id="IPR029063">
    <property type="entry name" value="SAM-dependent_MTases_sf"/>
</dbReference>
<keyword evidence="2" id="KW-0489">Methyltransferase</keyword>
<dbReference type="PANTHER" id="PTHR45128:SF1">
    <property type="entry name" value="S-ADENOSYLMETHIONINE-DEPENDENT METHYLTRANSFERASE RV2258C"/>
    <property type="match status" value="1"/>
</dbReference>
<dbReference type="AlphaFoldDB" id="A0A450U390"/>
<keyword evidence="2" id="KW-0808">Transferase</keyword>
<evidence type="ECO:0000313" key="2">
    <source>
        <dbReference type="EMBL" id="VFJ77596.1"/>
    </source>
</evidence>
<dbReference type="InterPro" id="IPR053173">
    <property type="entry name" value="SAM-binding_MTase"/>
</dbReference>
<dbReference type="PANTHER" id="PTHR45128">
    <property type="entry name" value="METHYLTRANSFERASE TYPE 11"/>
    <property type="match status" value="1"/>
</dbReference>
<name>A0A450U390_9GAMM</name>
<dbReference type="InterPro" id="IPR025714">
    <property type="entry name" value="Methyltranfer_dom"/>
</dbReference>
<protein>
    <submittedName>
        <fullName evidence="2">Methyltransferase domain-containing protein</fullName>
    </submittedName>
</protein>
<proteinExistence type="predicted"/>
<gene>
    <name evidence="2" type="ORF">BECKFW1821C_GA0114237_11317</name>
</gene>
<dbReference type="Gene3D" id="3.40.50.150">
    <property type="entry name" value="Vaccinia Virus protein VP39"/>
    <property type="match status" value="1"/>
</dbReference>
<dbReference type="EMBL" id="CAADFE010000131">
    <property type="protein sequence ID" value="VFJ77596.1"/>
    <property type="molecule type" value="Genomic_DNA"/>
</dbReference>
<dbReference type="GO" id="GO:0008168">
    <property type="term" value="F:methyltransferase activity"/>
    <property type="evidence" value="ECO:0007669"/>
    <property type="project" value="UniProtKB-KW"/>
</dbReference>
<dbReference type="GO" id="GO:0032259">
    <property type="term" value="P:methylation"/>
    <property type="evidence" value="ECO:0007669"/>
    <property type="project" value="UniProtKB-KW"/>
</dbReference>
<accession>A0A450U390</accession>
<feature type="domain" description="Methyltransferase" evidence="1">
    <location>
        <begin position="6"/>
        <end position="73"/>
    </location>
</feature>
<dbReference type="SUPFAM" id="SSF53335">
    <property type="entry name" value="S-adenosyl-L-methionine-dependent methyltransferases"/>
    <property type="match status" value="1"/>
</dbReference>
<evidence type="ECO:0000259" key="1">
    <source>
        <dbReference type="Pfam" id="PF13847"/>
    </source>
</evidence>
<reference evidence="2" key="1">
    <citation type="submission" date="2019-02" db="EMBL/GenBank/DDBJ databases">
        <authorList>
            <person name="Gruber-Vodicka R. H."/>
            <person name="Seah K. B. B."/>
        </authorList>
    </citation>
    <scope>NUCLEOTIDE SEQUENCE</scope>
    <source>
        <strain evidence="2">BECK_BZ131</strain>
    </source>
</reference>
<dbReference type="Pfam" id="PF13847">
    <property type="entry name" value="Methyltransf_31"/>
    <property type="match status" value="1"/>
</dbReference>